<dbReference type="SUPFAM" id="SSF56935">
    <property type="entry name" value="Porins"/>
    <property type="match status" value="1"/>
</dbReference>
<dbReference type="Proteomes" id="UP001231445">
    <property type="component" value="Chromosome"/>
</dbReference>
<dbReference type="RefSeq" id="WP_285975766.1">
    <property type="nucleotide sequence ID" value="NZ_CP127221.1"/>
</dbReference>
<evidence type="ECO:0008006" key="4">
    <source>
        <dbReference type="Google" id="ProtNLM"/>
    </source>
</evidence>
<dbReference type="CDD" id="cd14686">
    <property type="entry name" value="bZIP"/>
    <property type="match status" value="1"/>
</dbReference>
<proteinExistence type="predicted"/>
<dbReference type="KEGG" id="arue:QQX03_11030"/>
<feature type="coiled-coil region" evidence="1">
    <location>
        <begin position="25"/>
        <end position="59"/>
    </location>
</feature>
<gene>
    <name evidence="2" type="ORF">QQX03_11030</name>
</gene>
<dbReference type="EMBL" id="CP127221">
    <property type="protein sequence ID" value="WIW95451.1"/>
    <property type="molecule type" value="Genomic_DNA"/>
</dbReference>
<protein>
    <recommendedName>
        <fullName evidence="4">Porin</fullName>
    </recommendedName>
</protein>
<reference evidence="2 3" key="1">
    <citation type="submission" date="2023-06" db="EMBL/GenBank/DDBJ databases">
        <title>Altererythrobacter rubellus NBRC 112769 genome.</title>
        <authorList>
            <person name="Zhang K."/>
        </authorList>
    </citation>
    <scope>NUCLEOTIDE SEQUENCE [LARGE SCALE GENOMIC DNA]</scope>
    <source>
        <strain evidence="2 3">NBRC 112769</strain>
    </source>
</reference>
<keyword evidence="3" id="KW-1185">Reference proteome</keyword>
<keyword evidence="1" id="KW-0175">Coiled coil</keyword>
<accession>A0A9Y2B7Q1</accession>
<evidence type="ECO:0000313" key="2">
    <source>
        <dbReference type="EMBL" id="WIW95451.1"/>
    </source>
</evidence>
<organism evidence="2 3">
    <name type="scientific">Altererythrobacter rubellus</name>
    <dbReference type="NCBI Taxonomy" id="2173831"/>
    <lineage>
        <taxon>Bacteria</taxon>
        <taxon>Pseudomonadati</taxon>
        <taxon>Pseudomonadota</taxon>
        <taxon>Alphaproteobacteria</taxon>
        <taxon>Sphingomonadales</taxon>
        <taxon>Erythrobacteraceae</taxon>
        <taxon>Altererythrobacter</taxon>
    </lineage>
</organism>
<dbReference type="AlphaFoldDB" id="A0A9Y2B7Q1"/>
<evidence type="ECO:0000256" key="1">
    <source>
        <dbReference type="SAM" id="Coils"/>
    </source>
</evidence>
<name>A0A9Y2B7Q1_9SPHN</name>
<sequence length="506" mass="55560">MKKIRNLGPFFLATTVFTSPVAAQDIELSDRLLALEERIEALANENADLRAELELIKAEVPVGAEQTASAEEPGGLVQKREYLERENFNDSIGTNSAYAFRVLDQSVDVNTKPIVQLKALRDEQLNDRITLSGQITAIANYQWSNRDDKFGYLMRNPTSANQIGDKVSEAVLHSANLAMTARLSDDLLGYAELLYNPEQNFGPGTITSRDRNQIQLRRGWIMWGNLDKSPIYGLIGKMDVPFGLNDSVSPFTNSTNWHAFAPLAYGAQLGFYASGLSVRAMAVQGGAQFRSANAPVRGTAVPSRLNNFVFDGNYQIPLGMGAHNVRIGASYQHATSYCQSYPVFHFNPCEERNPGIAAYGVVNFGQLKLLGEYAQTTKAWPGSNVPIPNNPLSVFPAVKTKAFTIGGRYSFGETVDVEQHRKFAFSGEFSKFIAGAEDSPWERQNQAVLGFSYFPFAHVNIFSEFIHVDGFAPLNFVSGGNFPDGSTWSDREAATNVILVGATAAF</sequence>
<evidence type="ECO:0000313" key="3">
    <source>
        <dbReference type="Proteomes" id="UP001231445"/>
    </source>
</evidence>